<evidence type="ECO:0000313" key="11">
    <source>
        <dbReference type="EMBL" id="AGP31781.1"/>
    </source>
</evidence>
<dbReference type="Pfam" id="PF01648">
    <property type="entry name" value="ACPS"/>
    <property type="match status" value="1"/>
</dbReference>
<name>S4XGW2_9CORY</name>
<sequence length="200" mass="20532">MNDSGGAGPVNGPADGPVRARGPVTPGQPPVAPFVLGVGVDVVDIPSFAEQLALPGSKFALSFSGAERREAARLAATSGNLEQHLAARWAAKEAFYKAWTLADAGNEIPGVHMDWAQIEVVKDRWGRPFIRLHEPLASIVSDALAARFGGGAGAGAGAGAADTTDAADGAPAGGHAVWHLSLSHDGPVAQAFVVGEWRFR</sequence>
<evidence type="ECO:0000256" key="6">
    <source>
        <dbReference type="ARBA" id="ARBA00023098"/>
    </source>
</evidence>
<dbReference type="RefSeq" id="WP_020442130.1">
    <property type="nucleotide sequence ID" value="NC_021663.1"/>
</dbReference>
<comment type="cofactor">
    <cofactor evidence="8">
        <name>Mg(2+)</name>
        <dbReference type="ChEBI" id="CHEBI:18420"/>
    </cofactor>
</comment>
<dbReference type="SUPFAM" id="SSF56214">
    <property type="entry name" value="4'-phosphopantetheinyl transferase"/>
    <property type="match status" value="1"/>
</dbReference>
<dbReference type="AlphaFoldDB" id="S4XGW2"/>
<gene>
    <name evidence="8 11" type="primary">acpS</name>
    <name evidence="11" type="ORF">A606_10710</name>
</gene>
<dbReference type="Gene3D" id="3.90.470.20">
    <property type="entry name" value="4'-phosphopantetheinyl transferase domain"/>
    <property type="match status" value="1"/>
</dbReference>
<dbReference type="GO" id="GO:0005737">
    <property type="term" value="C:cytoplasm"/>
    <property type="evidence" value="ECO:0007669"/>
    <property type="project" value="UniProtKB-SubCell"/>
</dbReference>
<comment type="subcellular location">
    <subcellularLocation>
        <location evidence="8">Cytoplasm</location>
    </subcellularLocation>
</comment>
<feature type="binding site" evidence="8">
    <location>
        <position position="93"/>
    </location>
    <ligand>
        <name>Mg(2+)</name>
        <dbReference type="ChEBI" id="CHEBI:18420"/>
    </ligand>
</feature>
<dbReference type="PATRIC" id="fig|1200352.3.peg.2185"/>
<evidence type="ECO:0000256" key="5">
    <source>
        <dbReference type="ARBA" id="ARBA00022842"/>
    </source>
</evidence>
<dbReference type="GO" id="GO:0006633">
    <property type="term" value="P:fatty acid biosynthetic process"/>
    <property type="evidence" value="ECO:0007669"/>
    <property type="project" value="UniProtKB-UniRule"/>
</dbReference>
<keyword evidence="8" id="KW-0963">Cytoplasm</keyword>
<protein>
    <recommendedName>
        <fullName evidence="8">Holo-[acyl-carrier-protein] synthase</fullName>
        <shortName evidence="8">Holo-ACP synthase</shortName>
        <ecNumber evidence="8">2.7.8.7</ecNumber>
    </recommendedName>
    <alternativeName>
        <fullName evidence="8">4'-phosphopantetheinyl transferase AcpS</fullName>
    </alternativeName>
</protein>
<evidence type="ECO:0000313" key="12">
    <source>
        <dbReference type="Proteomes" id="UP000014809"/>
    </source>
</evidence>
<dbReference type="NCBIfam" id="TIGR00556">
    <property type="entry name" value="pantethn_trn"/>
    <property type="match status" value="1"/>
</dbReference>
<comment type="similarity">
    <text evidence="8">Belongs to the P-Pant transferase superfamily. AcpS family.</text>
</comment>
<reference evidence="11 12" key="1">
    <citation type="submission" date="2012-06" db="EMBL/GenBank/DDBJ databases">
        <title>Complete genome sequence of Corynebacterium terpenotabidum Y-11 (=DSM 44721).</title>
        <authorList>
            <person name="Ruckert C."/>
            <person name="Albersmeier A."/>
            <person name="Al-Dilaimi A."/>
            <person name="Szczepanowski R."/>
            <person name="Kalinowski J."/>
        </authorList>
    </citation>
    <scope>NUCLEOTIDE SEQUENCE [LARGE SCALE GENOMIC DNA]</scope>
    <source>
        <strain evidence="11 12">Y-11</strain>
    </source>
</reference>
<dbReference type="GO" id="GO:0000287">
    <property type="term" value="F:magnesium ion binding"/>
    <property type="evidence" value="ECO:0007669"/>
    <property type="project" value="UniProtKB-UniRule"/>
</dbReference>
<evidence type="ECO:0000256" key="3">
    <source>
        <dbReference type="ARBA" id="ARBA00022723"/>
    </source>
</evidence>
<comment type="catalytic activity">
    <reaction evidence="8">
        <text>apo-[ACP] + CoA = holo-[ACP] + adenosine 3',5'-bisphosphate + H(+)</text>
        <dbReference type="Rhea" id="RHEA:12068"/>
        <dbReference type="Rhea" id="RHEA-COMP:9685"/>
        <dbReference type="Rhea" id="RHEA-COMP:9690"/>
        <dbReference type="ChEBI" id="CHEBI:15378"/>
        <dbReference type="ChEBI" id="CHEBI:29999"/>
        <dbReference type="ChEBI" id="CHEBI:57287"/>
        <dbReference type="ChEBI" id="CHEBI:58343"/>
        <dbReference type="ChEBI" id="CHEBI:64479"/>
        <dbReference type="EC" id="2.7.8.7"/>
    </reaction>
</comment>
<comment type="function">
    <text evidence="8">Transfers the 4'-phosphopantetheine moiety from coenzyme A to a Ser of acyl-carrier-protein.</text>
</comment>
<feature type="domain" description="4'-phosphopantetheinyl transferase" evidence="10">
    <location>
        <begin position="37"/>
        <end position="136"/>
    </location>
</feature>
<evidence type="ECO:0000256" key="1">
    <source>
        <dbReference type="ARBA" id="ARBA00022516"/>
    </source>
</evidence>
<dbReference type="HAMAP" id="MF_00101">
    <property type="entry name" value="AcpS"/>
    <property type="match status" value="1"/>
</dbReference>
<keyword evidence="12" id="KW-1185">Reference proteome</keyword>
<keyword evidence="7 8" id="KW-0275">Fatty acid biosynthesis</keyword>
<proteinExistence type="inferred from homology"/>
<accession>S4XGW2</accession>
<keyword evidence="3 8" id="KW-0479">Metal-binding</keyword>
<dbReference type="STRING" id="1200352.A606_10710"/>
<evidence type="ECO:0000256" key="7">
    <source>
        <dbReference type="ARBA" id="ARBA00023160"/>
    </source>
</evidence>
<feature type="binding site" evidence="8">
    <location>
        <position position="41"/>
    </location>
    <ligand>
        <name>Mg(2+)</name>
        <dbReference type="ChEBI" id="CHEBI:18420"/>
    </ligand>
</feature>
<dbReference type="InterPro" id="IPR037143">
    <property type="entry name" value="4-PPantetheinyl_Trfase_dom_sf"/>
</dbReference>
<dbReference type="EMBL" id="CP003696">
    <property type="protein sequence ID" value="AGP31781.1"/>
    <property type="molecule type" value="Genomic_DNA"/>
</dbReference>
<organism evidence="11 12">
    <name type="scientific">Corynebacterium terpenotabidum Y-11</name>
    <dbReference type="NCBI Taxonomy" id="1200352"/>
    <lineage>
        <taxon>Bacteria</taxon>
        <taxon>Bacillati</taxon>
        <taxon>Actinomycetota</taxon>
        <taxon>Actinomycetes</taxon>
        <taxon>Mycobacteriales</taxon>
        <taxon>Corynebacteriaceae</taxon>
        <taxon>Corynebacterium</taxon>
    </lineage>
</organism>
<keyword evidence="1 8" id="KW-0444">Lipid biosynthesis</keyword>
<evidence type="ECO:0000256" key="8">
    <source>
        <dbReference type="HAMAP-Rule" id="MF_00101"/>
    </source>
</evidence>
<dbReference type="InterPro" id="IPR004568">
    <property type="entry name" value="Ppantetheine-prot_Trfase_dom"/>
</dbReference>
<dbReference type="HOGENOM" id="CLU_089696_2_0_11"/>
<keyword evidence="2 8" id="KW-0808">Transferase</keyword>
<dbReference type="Proteomes" id="UP000014809">
    <property type="component" value="Chromosome"/>
</dbReference>
<dbReference type="InterPro" id="IPR002582">
    <property type="entry name" value="ACPS"/>
</dbReference>
<keyword evidence="6 8" id="KW-0443">Lipid metabolism</keyword>
<evidence type="ECO:0000256" key="9">
    <source>
        <dbReference type="SAM" id="MobiDB-lite"/>
    </source>
</evidence>
<dbReference type="EC" id="2.7.8.7" evidence="8"/>
<keyword evidence="5 8" id="KW-0460">Magnesium</keyword>
<evidence type="ECO:0000256" key="2">
    <source>
        <dbReference type="ARBA" id="ARBA00022679"/>
    </source>
</evidence>
<feature type="region of interest" description="Disordered" evidence="9">
    <location>
        <begin position="1"/>
        <end position="26"/>
    </location>
</feature>
<dbReference type="GO" id="GO:0008897">
    <property type="term" value="F:holo-[acyl-carrier-protein] synthase activity"/>
    <property type="evidence" value="ECO:0007669"/>
    <property type="project" value="UniProtKB-UniRule"/>
</dbReference>
<dbReference type="InterPro" id="IPR008278">
    <property type="entry name" value="4-PPantetheinyl_Trfase_dom"/>
</dbReference>
<dbReference type="eggNOG" id="COG0736">
    <property type="taxonomic scope" value="Bacteria"/>
</dbReference>
<dbReference type="KEGG" id="cter:A606_10710"/>
<keyword evidence="4 8" id="KW-0276">Fatty acid metabolism</keyword>
<evidence type="ECO:0000256" key="4">
    <source>
        <dbReference type="ARBA" id="ARBA00022832"/>
    </source>
</evidence>
<evidence type="ECO:0000259" key="10">
    <source>
        <dbReference type="Pfam" id="PF01648"/>
    </source>
</evidence>